<proteinExistence type="inferred from homology"/>
<dbReference type="PANTHER" id="PTHR30290">
    <property type="entry name" value="PERIPLASMIC BINDING COMPONENT OF ABC TRANSPORTER"/>
    <property type="match status" value="1"/>
</dbReference>
<dbReference type="InterPro" id="IPR023765">
    <property type="entry name" value="SBP_5_CS"/>
</dbReference>
<organism evidence="8 9">
    <name type="scientific">Enterococcus faecalis TX4248</name>
    <dbReference type="NCBI Taxonomy" id="749495"/>
    <lineage>
        <taxon>Bacteria</taxon>
        <taxon>Bacillati</taxon>
        <taxon>Bacillota</taxon>
        <taxon>Bacilli</taxon>
        <taxon>Lactobacillales</taxon>
        <taxon>Enterococcaceae</taxon>
        <taxon>Enterococcus</taxon>
    </lineage>
</organism>
<dbReference type="PROSITE" id="PS51257">
    <property type="entry name" value="PROKAR_LIPOPROTEIN"/>
    <property type="match status" value="1"/>
</dbReference>
<dbReference type="GO" id="GO:0030288">
    <property type="term" value="C:outer membrane-bounded periplasmic space"/>
    <property type="evidence" value="ECO:0007669"/>
    <property type="project" value="UniProtKB-ARBA"/>
</dbReference>
<feature type="chain" id="PRO_5038850180" evidence="6">
    <location>
        <begin position="22"/>
        <end position="553"/>
    </location>
</feature>
<dbReference type="FunFam" id="3.90.76.10:FF:000001">
    <property type="entry name" value="Oligopeptide ABC transporter substrate-binding protein"/>
    <property type="match status" value="1"/>
</dbReference>
<keyword evidence="3" id="KW-0813">Transport</keyword>
<evidence type="ECO:0000256" key="2">
    <source>
        <dbReference type="ARBA" id="ARBA00005695"/>
    </source>
</evidence>
<dbReference type="PANTHER" id="PTHR30290:SF10">
    <property type="entry name" value="PERIPLASMIC OLIGOPEPTIDE-BINDING PROTEIN-RELATED"/>
    <property type="match status" value="1"/>
</dbReference>
<dbReference type="PIRSF" id="PIRSF002741">
    <property type="entry name" value="MppA"/>
    <property type="match status" value="1"/>
</dbReference>
<dbReference type="GO" id="GO:0043190">
    <property type="term" value="C:ATP-binding cassette (ABC) transporter complex"/>
    <property type="evidence" value="ECO:0007669"/>
    <property type="project" value="InterPro"/>
</dbReference>
<evidence type="ECO:0000259" key="7">
    <source>
        <dbReference type="Pfam" id="PF00496"/>
    </source>
</evidence>
<comment type="similarity">
    <text evidence="2">Belongs to the bacterial solute-binding protein 5 family.</text>
</comment>
<dbReference type="CDD" id="cd08504">
    <property type="entry name" value="PBP2_OppA"/>
    <property type="match status" value="1"/>
</dbReference>
<feature type="domain" description="Solute-binding protein family 5" evidence="7">
    <location>
        <begin position="83"/>
        <end position="469"/>
    </location>
</feature>
<dbReference type="SUPFAM" id="SSF53850">
    <property type="entry name" value="Periplasmic binding protein-like II"/>
    <property type="match status" value="1"/>
</dbReference>
<dbReference type="Gene3D" id="3.10.105.10">
    <property type="entry name" value="Dipeptide-binding Protein, Domain 3"/>
    <property type="match status" value="1"/>
</dbReference>
<dbReference type="Pfam" id="PF00496">
    <property type="entry name" value="SBP_bac_5"/>
    <property type="match status" value="1"/>
</dbReference>
<dbReference type="InterPro" id="IPR000914">
    <property type="entry name" value="SBP_5_dom"/>
</dbReference>
<dbReference type="FunFam" id="3.10.105.10:FF:000001">
    <property type="entry name" value="Oligopeptide ABC transporter, oligopeptide-binding protein"/>
    <property type="match status" value="1"/>
</dbReference>
<evidence type="ECO:0000256" key="4">
    <source>
        <dbReference type="ARBA" id="ARBA00022729"/>
    </source>
</evidence>
<dbReference type="Gene3D" id="3.40.190.10">
    <property type="entry name" value="Periplasmic binding protein-like II"/>
    <property type="match status" value="1"/>
</dbReference>
<keyword evidence="5" id="KW-0571">Peptide transport</keyword>
<dbReference type="InterPro" id="IPR030678">
    <property type="entry name" value="Peptide/Ni-bd"/>
</dbReference>
<comment type="subcellular location">
    <subcellularLocation>
        <location evidence="1">Cell membrane</location>
        <topology evidence="1">Lipid-anchor</topology>
    </subcellularLocation>
</comment>
<dbReference type="AlphaFoldDB" id="A0A125W695"/>
<evidence type="ECO:0000313" key="8">
    <source>
        <dbReference type="EMBL" id="EFM82875.1"/>
    </source>
</evidence>
<keyword evidence="5" id="KW-0653">Protein transport</keyword>
<dbReference type="EMBL" id="AEBR01000046">
    <property type="protein sequence ID" value="EFM82875.1"/>
    <property type="molecule type" value="Genomic_DNA"/>
</dbReference>
<dbReference type="Gene3D" id="3.90.76.10">
    <property type="entry name" value="Dipeptide-binding Protein, Domain 1"/>
    <property type="match status" value="1"/>
</dbReference>
<reference evidence="8 9" key="1">
    <citation type="submission" date="2010-07" db="EMBL/GenBank/DDBJ databases">
        <authorList>
            <person name="Sid Ahmed O."/>
        </authorList>
    </citation>
    <scope>NUCLEOTIDE SEQUENCE [LARGE SCALE GENOMIC DNA]</scope>
    <source>
        <strain evidence="8 9">TX4248</strain>
    </source>
</reference>
<feature type="signal peptide" evidence="6">
    <location>
        <begin position="1"/>
        <end position="21"/>
    </location>
</feature>
<evidence type="ECO:0000256" key="3">
    <source>
        <dbReference type="ARBA" id="ARBA00022448"/>
    </source>
</evidence>
<dbReference type="RefSeq" id="WP_002365468.1">
    <property type="nucleotide sequence ID" value="NZ_GL454447.1"/>
</dbReference>
<dbReference type="GO" id="GO:1904680">
    <property type="term" value="F:peptide transmembrane transporter activity"/>
    <property type="evidence" value="ECO:0007669"/>
    <property type="project" value="TreeGrafter"/>
</dbReference>
<protein>
    <submittedName>
        <fullName evidence="8">ABC transporter, substrate-binding protein, family 5</fullName>
    </submittedName>
</protein>
<evidence type="ECO:0000256" key="5">
    <source>
        <dbReference type="ARBA" id="ARBA00022856"/>
    </source>
</evidence>
<dbReference type="Proteomes" id="UP000004846">
    <property type="component" value="Unassembled WGS sequence"/>
</dbReference>
<dbReference type="GO" id="GO:0015833">
    <property type="term" value="P:peptide transport"/>
    <property type="evidence" value="ECO:0007669"/>
    <property type="project" value="UniProtKB-KW"/>
</dbReference>
<keyword evidence="4 6" id="KW-0732">Signal</keyword>
<gene>
    <name evidence="8" type="ORF">HMPREF9498_01511</name>
</gene>
<dbReference type="PROSITE" id="PS01040">
    <property type="entry name" value="SBP_BACTERIAL_5"/>
    <property type="match status" value="1"/>
</dbReference>
<evidence type="ECO:0000256" key="6">
    <source>
        <dbReference type="SAM" id="SignalP"/>
    </source>
</evidence>
<sequence>MKKLKMLGCVGLLLALTACQAGTGNSADSNKAAEQKIAISSEAAISTMEPHTAGDTTSTLVMNQVYEGLYVLGKEDELELGVAAEEPAISEDETVYTFKIREDAKWSNDDPVTANDFVYAWQQVASPKSGSIHQALFFDVIKNAKEIALEGADVNTLGVKSLDDKTLEITLERPTPYLKSLLSFPVLFPQNEKYIKEQGDKYATDAEHLIYNGPFKLKEWDNASSDDWTYEKNDTYWDAEKVKLTEAKVSVIKSPTTAVNLFDSNELDVVNKLSGEFIPGYVDNPAFLSIPQFVTYFLKMNSVRDGKENPALANNNIRKALAQAFDKESFVKEVLQDQSTATDQVIPPGQTIAPDGTDFTKLAAKKNNYLTYDTAKAKEFWEKGKKEIGLDKIKLEFLTDDTDSAKKAAEFFQFQLEENLDGLEVNVTQVPFTIRVDRDQTRDYDLELSGWGTDYRDPLTVMRIFTSDSTLGGVTFKSDTYDQLIQETRTTHAADQEARLNDFAQAQDILVNQETVLAPIYNRSISVLANQKIKDMYWHSFGPTYSLKWAYVN</sequence>
<name>A0A125W695_ENTFL</name>
<accession>A0A125W695</accession>
<comment type="caution">
    <text evidence="8">The sequence shown here is derived from an EMBL/GenBank/DDBJ whole genome shotgun (WGS) entry which is preliminary data.</text>
</comment>
<evidence type="ECO:0000256" key="1">
    <source>
        <dbReference type="ARBA" id="ARBA00004193"/>
    </source>
</evidence>
<dbReference type="HOGENOM" id="CLU_017028_0_4_9"/>
<evidence type="ECO:0000313" key="9">
    <source>
        <dbReference type="Proteomes" id="UP000004846"/>
    </source>
</evidence>
<dbReference type="InterPro" id="IPR039424">
    <property type="entry name" value="SBP_5"/>
</dbReference>